<proteinExistence type="inferred from homology"/>
<evidence type="ECO:0000256" key="5">
    <source>
        <dbReference type="ARBA" id="ARBA00022801"/>
    </source>
</evidence>
<evidence type="ECO:0000256" key="3">
    <source>
        <dbReference type="ARBA" id="ARBA00022670"/>
    </source>
</evidence>
<keyword evidence="3" id="KW-0645">Protease</keyword>
<dbReference type="STRING" id="572544.Ilyop_0760"/>
<dbReference type="InterPro" id="IPR001261">
    <property type="entry name" value="ArgE/DapE_CS"/>
</dbReference>
<dbReference type="InterPro" id="IPR050072">
    <property type="entry name" value="Peptidase_M20A"/>
</dbReference>
<dbReference type="InterPro" id="IPR010964">
    <property type="entry name" value="M20A_pepV-rel"/>
</dbReference>
<dbReference type="Gene3D" id="3.40.630.10">
    <property type="entry name" value="Zn peptidases"/>
    <property type="match status" value="1"/>
</dbReference>
<gene>
    <name evidence="10" type="ordered locus">Ilyop_0760</name>
</gene>
<keyword evidence="8" id="KW-0482">Metalloprotease</keyword>
<dbReference type="Gene3D" id="3.30.70.360">
    <property type="match status" value="2"/>
</dbReference>
<dbReference type="GO" id="GO:0008270">
    <property type="term" value="F:zinc ion binding"/>
    <property type="evidence" value="ECO:0007669"/>
    <property type="project" value="InterPro"/>
</dbReference>
<dbReference type="PROSITE" id="PS00758">
    <property type="entry name" value="ARGE_DAPE_CPG2_1"/>
    <property type="match status" value="1"/>
</dbReference>
<dbReference type="CDD" id="cd03888">
    <property type="entry name" value="M20_PepV"/>
    <property type="match status" value="1"/>
</dbReference>
<evidence type="ECO:0000256" key="7">
    <source>
        <dbReference type="ARBA" id="ARBA00022997"/>
    </source>
</evidence>
<comment type="similarity">
    <text evidence="2">Belongs to the peptidase M20A family.</text>
</comment>
<evidence type="ECO:0000313" key="11">
    <source>
        <dbReference type="Proteomes" id="UP000006875"/>
    </source>
</evidence>
<dbReference type="HOGENOM" id="CLU_031786_2_0_0"/>
<name>E3H765_ILYPC</name>
<accession>E3H765</accession>
<evidence type="ECO:0000256" key="2">
    <source>
        <dbReference type="ARBA" id="ARBA00006247"/>
    </source>
</evidence>
<dbReference type="SUPFAM" id="SSF55031">
    <property type="entry name" value="Bacterial exopeptidase dimerisation domain"/>
    <property type="match status" value="1"/>
</dbReference>
<keyword evidence="5" id="KW-0378">Hydrolase</keyword>
<dbReference type="InterPro" id="IPR002933">
    <property type="entry name" value="Peptidase_M20"/>
</dbReference>
<reference evidence="10 11" key="1">
    <citation type="journal article" date="2010" name="Stand. Genomic Sci.">
        <title>Complete genome sequence of Ilyobacter polytropus type strain (CuHbu1).</title>
        <authorList>
            <person name="Sikorski J."/>
            <person name="Chertkov O."/>
            <person name="Lapidus A."/>
            <person name="Nolan M."/>
            <person name="Lucas S."/>
            <person name="Del Rio T.G."/>
            <person name="Tice H."/>
            <person name="Cheng J.F."/>
            <person name="Tapia R."/>
            <person name="Han C."/>
            <person name="Goodwin L."/>
            <person name="Pitluck S."/>
            <person name="Liolios K."/>
            <person name="Ivanova N."/>
            <person name="Mavromatis K."/>
            <person name="Mikhailova N."/>
            <person name="Pati A."/>
            <person name="Chen A."/>
            <person name="Palaniappan K."/>
            <person name="Land M."/>
            <person name="Hauser L."/>
            <person name="Chang Y.J."/>
            <person name="Jeffries C.D."/>
            <person name="Brambilla E."/>
            <person name="Yasawong M."/>
            <person name="Rohde M."/>
            <person name="Pukall R."/>
            <person name="Spring S."/>
            <person name="Goker M."/>
            <person name="Woyke T."/>
            <person name="Bristow J."/>
            <person name="Eisen J.A."/>
            <person name="Markowitz V."/>
            <person name="Hugenholtz P."/>
            <person name="Kyrpides N.C."/>
            <person name="Klenk H.P."/>
        </authorList>
    </citation>
    <scope>NUCLEOTIDE SEQUENCE [LARGE SCALE GENOMIC DNA]</scope>
    <source>
        <strain evidence="11">ATCC 51220 / DSM 2926 / LMG 16218 / CuHBu1</strain>
    </source>
</reference>
<keyword evidence="6" id="KW-0862">Zinc</keyword>
<dbReference type="Proteomes" id="UP000006875">
    <property type="component" value="Chromosome"/>
</dbReference>
<evidence type="ECO:0000256" key="8">
    <source>
        <dbReference type="ARBA" id="ARBA00023049"/>
    </source>
</evidence>
<dbReference type="RefSeq" id="WP_013387216.1">
    <property type="nucleotide sequence ID" value="NC_014632.1"/>
</dbReference>
<dbReference type="OrthoDB" id="9761532at2"/>
<dbReference type="GO" id="GO:0016805">
    <property type="term" value="F:dipeptidase activity"/>
    <property type="evidence" value="ECO:0007669"/>
    <property type="project" value="UniProtKB-KW"/>
</dbReference>
<comment type="cofactor">
    <cofactor evidence="1">
        <name>Zn(2+)</name>
        <dbReference type="ChEBI" id="CHEBI:29105"/>
    </cofactor>
</comment>
<evidence type="ECO:0000259" key="9">
    <source>
        <dbReference type="Pfam" id="PF07687"/>
    </source>
</evidence>
<dbReference type="EMBL" id="CP002281">
    <property type="protein sequence ID" value="ADO82546.1"/>
    <property type="molecule type" value="Genomic_DNA"/>
</dbReference>
<evidence type="ECO:0000256" key="6">
    <source>
        <dbReference type="ARBA" id="ARBA00022833"/>
    </source>
</evidence>
<dbReference type="Pfam" id="PF07687">
    <property type="entry name" value="M20_dimer"/>
    <property type="match status" value="1"/>
</dbReference>
<dbReference type="InterPro" id="IPR036264">
    <property type="entry name" value="Bact_exopeptidase_dim_dom"/>
</dbReference>
<evidence type="ECO:0000313" key="10">
    <source>
        <dbReference type="EMBL" id="ADO82546.1"/>
    </source>
</evidence>
<dbReference type="GO" id="GO:0008777">
    <property type="term" value="F:acetylornithine deacetylase activity"/>
    <property type="evidence" value="ECO:0007669"/>
    <property type="project" value="TreeGrafter"/>
</dbReference>
<dbReference type="NCBIfam" id="TIGR01887">
    <property type="entry name" value="dipeptidaselike"/>
    <property type="match status" value="1"/>
</dbReference>
<keyword evidence="4" id="KW-0479">Metal-binding</keyword>
<organism evidence="10 11">
    <name type="scientific">Ilyobacter polytropus (strain ATCC 51220 / DSM 2926 / LMG 16218 / CuHBu1)</name>
    <dbReference type="NCBI Taxonomy" id="572544"/>
    <lineage>
        <taxon>Bacteria</taxon>
        <taxon>Fusobacteriati</taxon>
        <taxon>Fusobacteriota</taxon>
        <taxon>Fusobacteriia</taxon>
        <taxon>Fusobacteriales</taxon>
        <taxon>Fusobacteriaceae</taxon>
        <taxon>Ilyobacter</taxon>
    </lineage>
</organism>
<dbReference type="GO" id="GO:0006508">
    <property type="term" value="P:proteolysis"/>
    <property type="evidence" value="ECO:0007669"/>
    <property type="project" value="UniProtKB-KW"/>
</dbReference>
<dbReference type="NCBIfam" id="NF005591">
    <property type="entry name" value="PRK07318.1"/>
    <property type="match status" value="1"/>
</dbReference>
<dbReference type="PANTHER" id="PTHR43808">
    <property type="entry name" value="ACETYLORNITHINE DEACETYLASE"/>
    <property type="match status" value="1"/>
</dbReference>
<sequence>MNLQEKAISYKEDVIKSIQEAVRIKSVEEAPLPGKPFGKGPAEALKYFLQLGESMGFEVKNFDNYAGHIDFGSGEETIGILGHVDVVPEGEGWSHPPYAGEIGDGKIFGRGVLDDKGPMITCLYAMKAIKDSGLKTDKKIRMILGANEESGWGCMDHYFGKLNMPHPELSFTPDSTFPVTFAEKGIMQVVLKKNYEDSENIKIKGGNAFNSVSEKAFLEISEDSGKIILDYIDSFNKDKDYKLEVEKKSGNIIFTSNGKSAHASRPDKGYNAISALMKCISESGYKGGPLEEIAKFFSEKIKMETNGASMDVNFEDKDSGELTLNIGMISLEKNSLEISFDIRYPVTIEKDSVLDGLEKNASEFGMEMEVVGGKDPLYIPRDHFLVKTLMDVYKDVTGDLEAEPIAIGGGTYARAIKNCVAFGSLLHDQEDNMHQKDEYLEISKIDTWLKIYTEAIYKLAK</sequence>
<dbReference type="KEGG" id="ipo:Ilyop_0760"/>
<dbReference type="AlphaFoldDB" id="E3H765"/>
<protein>
    <submittedName>
        <fullName evidence="10">Dipeptidase</fullName>
    </submittedName>
</protein>
<evidence type="ECO:0000256" key="1">
    <source>
        <dbReference type="ARBA" id="ARBA00001947"/>
    </source>
</evidence>
<feature type="domain" description="Peptidase M20 dimerisation" evidence="9">
    <location>
        <begin position="251"/>
        <end position="331"/>
    </location>
</feature>
<dbReference type="InterPro" id="IPR011650">
    <property type="entry name" value="Peptidase_M20_dimer"/>
</dbReference>
<keyword evidence="11" id="KW-1185">Reference proteome</keyword>
<dbReference type="PANTHER" id="PTHR43808:SF31">
    <property type="entry name" value="N-ACETYL-L-CITRULLINE DEACETYLASE"/>
    <property type="match status" value="1"/>
</dbReference>
<dbReference type="SUPFAM" id="SSF53187">
    <property type="entry name" value="Zn-dependent exopeptidases"/>
    <property type="match status" value="1"/>
</dbReference>
<dbReference type="Pfam" id="PF01546">
    <property type="entry name" value="Peptidase_M20"/>
    <property type="match status" value="1"/>
</dbReference>
<dbReference type="eggNOG" id="COG0624">
    <property type="taxonomic scope" value="Bacteria"/>
</dbReference>
<dbReference type="GO" id="GO:0008237">
    <property type="term" value="F:metallopeptidase activity"/>
    <property type="evidence" value="ECO:0007669"/>
    <property type="project" value="UniProtKB-KW"/>
</dbReference>
<keyword evidence="7" id="KW-0224">Dipeptidase</keyword>
<evidence type="ECO:0000256" key="4">
    <source>
        <dbReference type="ARBA" id="ARBA00022723"/>
    </source>
</evidence>
<dbReference type="GO" id="GO:0006526">
    <property type="term" value="P:L-arginine biosynthetic process"/>
    <property type="evidence" value="ECO:0007669"/>
    <property type="project" value="TreeGrafter"/>
</dbReference>